<dbReference type="PANTHER" id="PTHR30288:SF0">
    <property type="entry name" value="FLAGELLAR HOOK-ASSOCIATED PROTEIN 2"/>
    <property type="match status" value="1"/>
</dbReference>
<accession>A0ABY1LWL3</accession>
<sequence length="415" mass="44675">MLSNDSYSLIDSTSGTAAMNVESSNRMSESSSLLSRLISPSMHYVQYFKTAATGIVNFLKSTYRVQEAAKKLMLRNNPLFEARTVETSDSSLVIAMASAGAARQTYDVKLKAIATSQRNSGTLLSGASASVVSQGINEFTLTLGGKTTKLSVVIAEHDTNDQALSKLQEAINAAKTGITATMLPDADTGHLKLELCSDQTGTDQAFEVEDVIGNAMSATGVRNATQIASNASYSVNGGAIQTSQSNTIELEKDKVTATLLAPSMETVRIQVNPDADKIISQVSELISSYNAMVGRLTEAGGILNPSIRKSLDFLVDSPTYEQLGLYRDGDGLLQLDEEQFKKNLSLNFDQTTRAISSHVGLAYRLALAMERFNTVPASSLMNQTARQLQQFAIYQSSIQITMPTYGSGLFVNMLF</sequence>
<feature type="domain" description="Flagellar hook-associated protein 2 C-terminal" evidence="1">
    <location>
        <begin position="228"/>
        <end position="298"/>
    </location>
</feature>
<dbReference type="Pfam" id="PF07195">
    <property type="entry name" value="FliD_C"/>
    <property type="match status" value="1"/>
</dbReference>
<evidence type="ECO:0000259" key="1">
    <source>
        <dbReference type="Pfam" id="PF07195"/>
    </source>
</evidence>
<comment type="caution">
    <text evidence="2">The sequence shown here is derived from an EMBL/GenBank/DDBJ whole genome shotgun (WGS) entry which is preliminary data.</text>
</comment>
<evidence type="ECO:0000313" key="2">
    <source>
        <dbReference type="EMBL" id="SMF20260.1"/>
    </source>
</evidence>
<protein>
    <submittedName>
        <fullName evidence="2">Flagellar capping protein</fullName>
    </submittedName>
</protein>
<dbReference type="EMBL" id="FXAE01000014">
    <property type="protein sequence ID" value="SMF20260.1"/>
    <property type="molecule type" value="Genomic_DNA"/>
</dbReference>
<proteinExistence type="predicted"/>
<dbReference type="PANTHER" id="PTHR30288">
    <property type="entry name" value="FLAGELLAR CAP/ASSEMBLY PROTEIN FLID"/>
    <property type="match status" value="1"/>
</dbReference>
<dbReference type="InterPro" id="IPR010809">
    <property type="entry name" value="FliD_C"/>
</dbReference>
<keyword evidence="2" id="KW-0969">Cilium</keyword>
<keyword evidence="2" id="KW-0966">Cell projection</keyword>
<reference evidence="2 3" key="1">
    <citation type="submission" date="2017-04" db="EMBL/GenBank/DDBJ databases">
        <authorList>
            <person name="Varghese N."/>
            <person name="Submissions S."/>
        </authorList>
    </citation>
    <scope>NUCLEOTIDE SEQUENCE [LARGE SCALE GENOMIC DNA]</scope>
    <source>
        <strain evidence="2 3">J12</strain>
    </source>
</reference>
<keyword evidence="2" id="KW-0282">Flagellum</keyword>
<gene>
    <name evidence="2" type="ORF">SAMN02744124_01826</name>
</gene>
<dbReference type="Proteomes" id="UP000192939">
    <property type="component" value="Unassembled WGS sequence"/>
</dbReference>
<organism evidence="2 3">
    <name type="scientific">Paenibacillus barengoltzii J12</name>
    <dbReference type="NCBI Taxonomy" id="935846"/>
    <lineage>
        <taxon>Bacteria</taxon>
        <taxon>Bacillati</taxon>
        <taxon>Bacillota</taxon>
        <taxon>Bacilli</taxon>
        <taxon>Bacillales</taxon>
        <taxon>Paenibacillaceae</taxon>
        <taxon>Paenibacillus</taxon>
    </lineage>
</organism>
<name>A0ABY1LWL3_9BACL</name>
<keyword evidence="3" id="KW-1185">Reference proteome</keyword>
<dbReference type="InterPro" id="IPR040026">
    <property type="entry name" value="FliD"/>
</dbReference>
<evidence type="ECO:0000313" key="3">
    <source>
        <dbReference type="Proteomes" id="UP000192939"/>
    </source>
</evidence>